<evidence type="ECO:0000313" key="1">
    <source>
        <dbReference type="EMBL" id="JAD65199.1"/>
    </source>
</evidence>
<organism evidence="1">
    <name type="scientific">Arundo donax</name>
    <name type="common">Giant reed</name>
    <name type="synonym">Donax arundinaceus</name>
    <dbReference type="NCBI Taxonomy" id="35708"/>
    <lineage>
        <taxon>Eukaryota</taxon>
        <taxon>Viridiplantae</taxon>
        <taxon>Streptophyta</taxon>
        <taxon>Embryophyta</taxon>
        <taxon>Tracheophyta</taxon>
        <taxon>Spermatophyta</taxon>
        <taxon>Magnoliopsida</taxon>
        <taxon>Liliopsida</taxon>
        <taxon>Poales</taxon>
        <taxon>Poaceae</taxon>
        <taxon>PACMAD clade</taxon>
        <taxon>Arundinoideae</taxon>
        <taxon>Arundineae</taxon>
        <taxon>Arundo</taxon>
    </lineage>
</organism>
<proteinExistence type="predicted"/>
<name>A0A0A9BMM2_ARUDO</name>
<accession>A0A0A9BMM2</accession>
<protein>
    <submittedName>
        <fullName evidence="1">Uncharacterized protein</fullName>
    </submittedName>
</protein>
<dbReference type="EMBL" id="GBRH01232696">
    <property type="protein sequence ID" value="JAD65199.1"/>
    <property type="molecule type" value="Transcribed_RNA"/>
</dbReference>
<reference evidence="1" key="1">
    <citation type="submission" date="2014-09" db="EMBL/GenBank/DDBJ databases">
        <authorList>
            <person name="Magalhaes I.L.F."/>
            <person name="Oliveira U."/>
            <person name="Santos F.R."/>
            <person name="Vidigal T.H.D.A."/>
            <person name="Brescovit A.D."/>
            <person name="Santos A.J."/>
        </authorList>
    </citation>
    <scope>NUCLEOTIDE SEQUENCE</scope>
    <source>
        <tissue evidence="1">Shoot tissue taken approximately 20 cm above the soil surface</tissue>
    </source>
</reference>
<sequence>MRSLRPLEAYGPPPES</sequence>
<reference evidence="1" key="2">
    <citation type="journal article" date="2015" name="Data Brief">
        <title>Shoot transcriptome of the giant reed, Arundo donax.</title>
        <authorList>
            <person name="Barrero R.A."/>
            <person name="Guerrero F.D."/>
            <person name="Moolhuijzen P."/>
            <person name="Goolsby J.A."/>
            <person name="Tidwell J."/>
            <person name="Bellgard S.E."/>
            <person name="Bellgard M.I."/>
        </authorList>
    </citation>
    <scope>NUCLEOTIDE SEQUENCE</scope>
    <source>
        <tissue evidence="1">Shoot tissue taken approximately 20 cm above the soil surface</tissue>
    </source>
</reference>
<dbReference type="AlphaFoldDB" id="A0A0A9BMM2"/>